<dbReference type="OrthoDB" id="7823525at2"/>
<dbReference type="RefSeq" id="WP_143535447.1">
    <property type="nucleotide sequence ID" value="NZ_FWFZ01000004.1"/>
</dbReference>
<evidence type="ECO:0008006" key="3">
    <source>
        <dbReference type="Google" id="ProtNLM"/>
    </source>
</evidence>
<reference evidence="1 2" key="1">
    <citation type="submission" date="2017-03" db="EMBL/GenBank/DDBJ databases">
        <authorList>
            <person name="Afonso C.L."/>
            <person name="Miller P.J."/>
            <person name="Scott M.A."/>
            <person name="Spackman E."/>
            <person name="Goraichik I."/>
            <person name="Dimitrov K.M."/>
            <person name="Suarez D.L."/>
            <person name="Swayne D.E."/>
        </authorList>
    </citation>
    <scope>NUCLEOTIDE SEQUENCE [LARGE SCALE GENOMIC DNA]</scope>
    <source>
        <strain evidence="1 2">CECT 7023</strain>
    </source>
</reference>
<evidence type="ECO:0000313" key="1">
    <source>
        <dbReference type="EMBL" id="SLN30299.1"/>
    </source>
</evidence>
<dbReference type="EMBL" id="FWFZ01000004">
    <property type="protein sequence ID" value="SLN30299.1"/>
    <property type="molecule type" value="Genomic_DNA"/>
</dbReference>
<dbReference type="AlphaFoldDB" id="A0A1Y5S3C3"/>
<organism evidence="1 2">
    <name type="scientific">Roseisalinus antarcticus</name>
    <dbReference type="NCBI Taxonomy" id="254357"/>
    <lineage>
        <taxon>Bacteria</taxon>
        <taxon>Pseudomonadati</taxon>
        <taxon>Pseudomonadota</taxon>
        <taxon>Alphaproteobacteria</taxon>
        <taxon>Rhodobacterales</taxon>
        <taxon>Roseobacteraceae</taxon>
        <taxon>Roseisalinus</taxon>
    </lineage>
</organism>
<accession>A0A1Y5S3C3</accession>
<keyword evidence="2" id="KW-1185">Reference proteome</keyword>
<protein>
    <recommendedName>
        <fullName evidence="3">Terminase-like family protein</fullName>
    </recommendedName>
</protein>
<dbReference type="Proteomes" id="UP000193900">
    <property type="component" value="Unassembled WGS sequence"/>
</dbReference>
<evidence type="ECO:0000313" key="2">
    <source>
        <dbReference type="Proteomes" id="UP000193900"/>
    </source>
</evidence>
<gene>
    <name evidence="1" type="ORF">ROA7023_01021</name>
</gene>
<proteinExistence type="predicted"/>
<name>A0A1Y5S3C3_9RHOB</name>
<sequence>MSDMTFHKNGTVTLPSNADPAAYGTYVQGWLRHSVGVDLGRNDPTALVVIRDECYPEFTGRGFEQRLGHRSRTVVHHETVKMTDYMDIADFLVNRLTQIPHWDLAIDASGLGGPFSSTLSQAGVEHWAVTMTAGSSINIKGKTVNCSKNVLLENMATGLETGDLTIASDLPDRGLLDREIGSFELTSTSAGNLTLAGGGKGHHADRAIALALAYLKTTHLENRTMSFSKLQGYWG</sequence>
<dbReference type="Gene3D" id="3.30.420.240">
    <property type="match status" value="1"/>
</dbReference>